<accession>M8DV91</accession>
<dbReference type="InterPro" id="IPR002575">
    <property type="entry name" value="Aminoglycoside_PTrfase"/>
</dbReference>
<feature type="transmembrane region" description="Helical" evidence="1">
    <location>
        <begin position="253"/>
        <end position="272"/>
    </location>
</feature>
<organism evidence="3 4">
    <name type="scientific">Brevibacillus borstelensis AK1</name>
    <dbReference type="NCBI Taxonomy" id="1300222"/>
    <lineage>
        <taxon>Bacteria</taxon>
        <taxon>Bacillati</taxon>
        <taxon>Bacillota</taxon>
        <taxon>Bacilli</taxon>
        <taxon>Bacillales</taxon>
        <taxon>Paenibacillaceae</taxon>
        <taxon>Brevibacillus</taxon>
    </lineage>
</organism>
<dbReference type="InterPro" id="IPR011009">
    <property type="entry name" value="Kinase-like_dom_sf"/>
</dbReference>
<name>M8DV91_9BACL</name>
<protein>
    <submittedName>
        <fullName evidence="3">Aminoglycoside phosphotransferase</fullName>
    </submittedName>
</protein>
<dbReference type="Pfam" id="PF01636">
    <property type="entry name" value="APH"/>
    <property type="match status" value="1"/>
</dbReference>
<dbReference type="STRING" id="1300222.I532_19986"/>
<dbReference type="OrthoDB" id="334783at2"/>
<dbReference type="GeneID" id="89499718"/>
<evidence type="ECO:0000256" key="1">
    <source>
        <dbReference type="SAM" id="Phobius"/>
    </source>
</evidence>
<dbReference type="Gene3D" id="3.90.1200.10">
    <property type="match status" value="1"/>
</dbReference>
<keyword evidence="1" id="KW-1133">Transmembrane helix</keyword>
<dbReference type="EMBL" id="APBN01000011">
    <property type="protein sequence ID" value="EMT50921.1"/>
    <property type="molecule type" value="Genomic_DNA"/>
</dbReference>
<dbReference type="PANTHER" id="PTHR41283:SF1">
    <property type="entry name" value="AMINOGLYCOSIDE PHOSPHOTRANSFERASE DOMAIN-CONTAINING PROTEIN"/>
    <property type="match status" value="1"/>
</dbReference>
<keyword evidence="3" id="KW-0808">Transferase</keyword>
<dbReference type="SUPFAM" id="SSF56112">
    <property type="entry name" value="Protein kinase-like (PK-like)"/>
    <property type="match status" value="1"/>
</dbReference>
<sequence>MNDILQAFRENIPALAHASDIRRIAEGFSPDQKYVVSYDDGTKLLLRTADLKQYERKYAEYGIMEAIQMYGAKSPQPIDIGRLEQSELCYYLLSYIDGEDARGAIPDCPPEKQYRIGWDAGQDLAKLHQHPAPHSISSWYERATRKHHNYVKAYKTCGVKMENDARIIRFIDEHQKLLKARPNKFQHDDFHVGNMIVHEKRYAGVIDFNRFDWGDPIHDFYKLALFSKECSIPFSVGQIEGYFYERGIPADFWTLYAVYAAMSIFSAIVWTVRVTPEKVDEMVERLHSLCEDHRYFETCKPDWFKE</sequence>
<keyword evidence="4" id="KW-1185">Reference proteome</keyword>
<evidence type="ECO:0000313" key="4">
    <source>
        <dbReference type="Proteomes" id="UP000012081"/>
    </source>
</evidence>
<feature type="domain" description="Aminoglycoside phosphotransferase" evidence="2">
    <location>
        <begin position="20"/>
        <end position="243"/>
    </location>
</feature>
<proteinExistence type="predicted"/>
<evidence type="ECO:0000313" key="3">
    <source>
        <dbReference type="EMBL" id="EMT50921.1"/>
    </source>
</evidence>
<dbReference type="Proteomes" id="UP000012081">
    <property type="component" value="Unassembled WGS sequence"/>
</dbReference>
<dbReference type="AlphaFoldDB" id="M8DV91"/>
<evidence type="ECO:0000259" key="2">
    <source>
        <dbReference type="Pfam" id="PF01636"/>
    </source>
</evidence>
<dbReference type="PATRIC" id="fig|1300222.3.peg.4200"/>
<comment type="caution">
    <text evidence="3">The sequence shown here is derived from an EMBL/GenBank/DDBJ whole genome shotgun (WGS) entry which is preliminary data.</text>
</comment>
<dbReference type="RefSeq" id="WP_003390448.1">
    <property type="nucleotide sequence ID" value="NZ_APBN01000011.1"/>
</dbReference>
<keyword evidence="1" id="KW-0472">Membrane</keyword>
<reference evidence="3 4" key="1">
    <citation type="submission" date="2013-03" db="EMBL/GenBank/DDBJ databases">
        <title>Assembly of a new bacterial strain Brevibacillus borstelensis AK1.</title>
        <authorList>
            <person name="Rajan I."/>
            <person name="PoliReddy D."/>
            <person name="Sugumar T."/>
            <person name="Rathinam K."/>
            <person name="Alqarawi S."/>
            <person name="Khalil A.B."/>
            <person name="Sivakumar N."/>
        </authorList>
    </citation>
    <scope>NUCLEOTIDE SEQUENCE [LARGE SCALE GENOMIC DNA]</scope>
    <source>
        <strain evidence="3 4">AK1</strain>
    </source>
</reference>
<keyword evidence="1" id="KW-0812">Transmembrane</keyword>
<dbReference type="PANTHER" id="PTHR41283">
    <property type="entry name" value="AMINOGLYCOSIDE PHOSPHOTRANSFERASE"/>
    <property type="match status" value="1"/>
</dbReference>
<dbReference type="GO" id="GO:0016740">
    <property type="term" value="F:transferase activity"/>
    <property type="evidence" value="ECO:0007669"/>
    <property type="project" value="UniProtKB-KW"/>
</dbReference>
<gene>
    <name evidence="3" type="ORF">I532_19986</name>
</gene>